<evidence type="ECO:0000256" key="1">
    <source>
        <dbReference type="ARBA" id="ARBA00008601"/>
    </source>
</evidence>
<dbReference type="GO" id="GO:0004721">
    <property type="term" value="F:phosphoprotein phosphatase activity"/>
    <property type="evidence" value="ECO:0007669"/>
    <property type="project" value="UniProtKB-KW"/>
</dbReference>
<dbReference type="InterPro" id="IPR029021">
    <property type="entry name" value="Prot-tyrosine_phosphatase-like"/>
</dbReference>
<dbReference type="PROSITE" id="PS50054">
    <property type="entry name" value="TYR_PHOSPHATASE_DUAL"/>
    <property type="match status" value="1"/>
</dbReference>
<keyword evidence="2" id="KW-0378">Hydrolase</keyword>
<protein>
    <recommendedName>
        <fullName evidence="8">Protein-tyrosine-phosphatase</fullName>
    </recommendedName>
</protein>
<comment type="caution">
    <text evidence="6">The sequence shown here is derived from an EMBL/GenBank/DDBJ whole genome shotgun (WGS) entry which is preliminary data.</text>
</comment>
<dbReference type="SMART" id="SM00195">
    <property type="entry name" value="DSPc"/>
    <property type="match status" value="1"/>
</dbReference>
<organism evidence="6 7">
    <name type="scientific">Pleurodeles waltl</name>
    <name type="common">Iberian ribbed newt</name>
    <dbReference type="NCBI Taxonomy" id="8319"/>
    <lineage>
        <taxon>Eukaryota</taxon>
        <taxon>Metazoa</taxon>
        <taxon>Chordata</taxon>
        <taxon>Craniata</taxon>
        <taxon>Vertebrata</taxon>
        <taxon>Euteleostomi</taxon>
        <taxon>Amphibia</taxon>
        <taxon>Batrachia</taxon>
        <taxon>Caudata</taxon>
        <taxon>Salamandroidea</taxon>
        <taxon>Salamandridae</taxon>
        <taxon>Pleurodelinae</taxon>
        <taxon>Pleurodeles</taxon>
    </lineage>
</organism>
<evidence type="ECO:0000313" key="7">
    <source>
        <dbReference type="Proteomes" id="UP001066276"/>
    </source>
</evidence>
<dbReference type="GO" id="GO:0005737">
    <property type="term" value="C:cytoplasm"/>
    <property type="evidence" value="ECO:0007669"/>
    <property type="project" value="TreeGrafter"/>
</dbReference>
<name>A0AAV7LSC3_PLEWA</name>
<dbReference type="InterPro" id="IPR000340">
    <property type="entry name" value="Dual-sp_phosphatase_cat-dom"/>
</dbReference>
<sequence>MRIPVADDPSENLCDYFDECFKTIHGTKAMGGKCLVYCKNGRSRSATICTAYLMKQGHLTLEEAFQMVKKARPVVAPNEGFWSQLENYNTSSMNNT</sequence>
<gene>
    <name evidence="6" type="ORF">NDU88_003542</name>
</gene>
<dbReference type="InterPro" id="IPR020422">
    <property type="entry name" value="TYR_PHOSPHATASE_DUAL_dom"/>
</dbReference>
<dbReference type="PROSITE" id="PS50056">
    <property type="entry name" value="TYR_PHOSPHATASE_2"/>
    <property type="match status" value="1"/>
</dbReference>
<dbReference type="PANTHER" id="PTHR45961">
    <property type="entry name" value="IP21249P"/>
    <property type="match status" value="1"/>
</dbReference>
<evidence type="ECO:0000259" key="4">
    <source>
        <dbReference type="PROSITE" id="PS50054"/>
    </source>
</evidence>
<dbReference type="Pfam" id="PF00782">
    <property type="entry name" value="DSPc"/>
    <property type="match status" value="1"/>
</dbReference>
<dbReference type="EMBL" id="JANPWB010000015">
    <property type="protein sequence ID" value="KAJ1090410.1"/>
    <property type="molecule type" value="Genomic_DNA"/>
</dbReference>
<keyword evidence="7" id="KW-1185">Reference proteome</keyword>
<dbReference type="InterPro" id="IPR000387">
    <property type="entry name" value="Tyr_Pase_dom"/>
</dbReference>
<evidence type="ECO:0000313" key="6">
    <source>
        <dbReference type="EMBL" id="KAJ1090410.1"/>
    </source>
</evidence>
<evidence type="ECO:0008006" key="8">
    <source>
        <dbReference type="Google" id="ProtNLM"/>
    </source>
</evidence>
<feature type="domain" description="Tyrosine-protein phosphatase" evidence="4">
    <location>
        <begin position="1"/>
        <end position="94"/>
    </location>
</feature>
<dbReference type="AlphaFoldDB" id="A0AAV7LSC3"/>
<dbReference type="Gene3D" id="3.90.190.10">
    <property type="entry name" value="Protein tyrosine phosphatase superfamily"/>
    <property type="match status" value="1"/>
</dbReference>
<evidence type="ECO:0000256" key="3">
    <source>
        <dbReference type="ARBA" id="ARBA00022912"/>
    </source>
</evidence>
<reference evidence="6" key="1">
    <citation type="journal article" date="2022" name="bioRxiv">
        <title>Sequencing and chromosome-scale assembly of the giantPleurodeles waltlgenome.</title>
        <authorList>
            <person name="Brown T."/>
            <person name="Elewa A."/>
            <person name="Iarovenko S."/>
            <person name="Subramanian E."/>
            <person name="Araus A.J."/>
            <person name="Petzold A."/>
            <person name="Susuki M."/>
            <person name="Suzuki K.-i.T."/>
            <person name="Hayashi T."/>
            <person name="Toyoda A."/>
            <person name="Oliveira C."/>
            <person name="Osipova E."/>
            <person name="Leigh N.D."/>
            <person name="Simon A."/>
            <person name="Yun M.H."/>
        </authorList>
    </citation>
    <scope>NUCLEOTIDE SEQUENCE</scope>
    <source>
        <strain evidence="6">20211129_DDA</strain>
        <tissue evidence="6">Liver</tissue>
    </source>
</reference>
<evidence type="ECO:0000259" key="5">
    <source>
        <dbReference type="PROSITE" id="PS50056"/>
    </source>
</evidence>
<keyword evidence="3" id="KW-0904">Protein phosphatase</keyword>
<dbReference type="PANTHER" id="PTHR45961:SF7">
    <property type="entry name" value="DUAL SPECIFICITY PHOSPHATASE 28"/>
    <property type="match status" value="1"/>
</dbReference>
<dbReference type="SUPFAM" id="SSF52799">
    <property type="entry name" value="(Phosphotyrosine protein) phosphatases II"/>
    <property type="match status" value="1"/>
</dbReference>
<evidence type="ECO:0000256" key="2">
    <source>
        <dbReference type="ARBA" id="ARBA00022801"/>
    </source>
</evidence>
<dbReference type="Proteomes" id="UP001066276">
    <property type="component" value="Chromosome 11"/>
</dbReference>
<comment type="similarity">
    <text evidence="1">Belongs to the protein-tyrosine phosphatase family. Non-receptor class dual specificity subfamily.</text>
</comment>
<dbReference type="InterPro" id="IPR052103">
    <property type="entry name" value="Dual_spec_Phospatases"/>
</dbReference>
<accession>A0AAV7LSC3</accession>
<proteinExistence type="inferred from homology"/>
<feature type="domain" description="Tyrosine specific protein phosphatases" evidence="5">
    <location>
        <begin position="15"/>
        <end position="73"/>
    </location>
</feature>